<accession>A0A7M1QSI9</accession>
<dbReference type="InterPro" id="IPR003477">
    <property type="entry name" value="PemK-like"/>
</dbReference>
<sequence>MSFKDSLLQIVFSVGRSVARDVMTAAKDKSASRKPARRSSQPTRATKAGQPGRTSVSGKPSRAGNKPSFSLPGRDEQAVAWPIATVGLPSFEYQPRHDGFPDPGEVVWAWVPFDENDGRGKDRPVLVVADMDDHVIFAQMSSKDHDSYTGYEEGQGRHWLDIGSGPWDSKGRNSEVRLDRLLVAHVGQVRREGSTLDRARYDAVVAALKELHG</sequence>
<evidence type="ECO:0000313" key="2">
    <source>
        <dbReference type="EMBL" id="QOR44816.1"/>
    </source>
</evidence>
<keyword evidence="3" id="KW-1185">Reference proteome</keyword>
<proteinExistence type="predicted"/>
<evidence type="ECO:0000256" key="1">
    <source>
        <dbReference type="SAM" id="MobiDB-lite"/>
    </source>
</evidence>
<dbReference type="SUPFAM" id="SSF50118">
    <property type="entry name" value="Cell growth inhibitor/plasmid maintenance toxic component"/>
    <property type="match status" value="1"/>
</dbReference>
<dbReference type="RefSeq" id="WP_197550647.1">
    <property type="nucleotide sequence ID" value="NZ_CP063213.1"/>
</dbReference>
<dbReference type="GO" id="GO:0003677">
    <property type="term" value="F:DNA binding"/>
    <property type="evidence" value="ECO:0007669"/>
    <property type="project" value="InterPro"/>
</dbReference>
<gene>
    <name evidence="2" type="ORF">INS88_05790</name>
</gene>
<dbReference type="Pfam" id="PF02452">
    <property type="entry name" value="PemK_toxin"/>
    <property type="match status" value="1"/>
</dbReference>
<evidence type="ECO:0000313" key="3">
    <source>
        <dbReference type="Proteomes" id="UP000595053"/>
    </source>
</evidence>
<feature type="region of interest" description="Disordered" evidence="1">
    <location>
        <begin position="23"/>
        <end position="74"/>
    </location>
</feature>
<dbReference type="Proteomes" id="UP000595053">
    <property type="component" value="Chromosome"/>
</dbReference>
<name>A0A7M1QSI9_9ACTO</name>
<dbReference type="EMBL" id="CP063213">
    <property type="protein sequence ID" value="QOR44816.1"/>
    <property type="molecule type" value="Genomic_DNA"/>
</dbReference>
<protein>
    <submittedName>
        <fullName evidence="2">Type II toxin-antitoxin system PemK/MazF family toxin</fullName>
    </submittedName>
</protein>
<organism evidence="2 3">
    <name type="scientific">Trueperella pecoris</name>
    <dbReference type="NCBI Taxonomy" id="2733571"/>
    <lineage>
        <taxon>Bacteria</taxon>
        <taxon>Bacillati</taxon>
        <taxon>Actinomycetota</taxon>
        <taxon>Actinomycetes</taxon>
        <taxon>Actinomycetales</taxon>
        <taxon>Actinomycetaceae</taxon>
        <taxon>Trueperella</taxon>
    </lineage>
</organism>
<reference evidence="2 3" key="1">
    <citation type="submission" date="2020-10" db="EMBL/GenBank/DDBJ databases">
        <title>Trueperella pecoris sp. nov. isolated from bovine and porcine specimens.</title>
        <authorList>
            <person name="Schoenecker L."/>
            <person name="Schnydrig P."/>
            <person name="Brodard I."/>
            <person name="Thomann A."/>
            <person name="Hemphill A."/>
            <person name="Rodriguez-Campos S."/>
            <person name="Perreten V."/>
            <person name="Jores J."/>
            <person name="Kittl S."/>
        </authorList>
    </citation>
    <scope>NUCLEOTIDE SEQUENCE [LARGE SCALE GENOMIC DNA]</scope>
    <source>
        <strain evidence="2 3">15A0121</strain>
    </source>
</reference>
<dbReference type="AlphaFoldDB" id="A0A7M1QSI9"/>